<evidence type="ECO:0000259" key="9">
    <source>
        <dbReference type="Pfam" id="PF02811"/>
    </source>
</evidence>
<evidence type="ECO:0000256" key="5">
    <source>
        <dbReference type="ARBA" id="ARBA00022801"/>
    </source>
</evidence>
<keyword evidence="6 8" id="KW-0368">Histidine biosynthesis</keyword>
<sequence>MDMPDTLPGDSHVHSEWSWDTSAGDMVGTCARAVEIGLPAVAFTEHLDFNHWLATPESLEVSPHYLPFTGDDLVVRPPVFDARAYLAAIDDCRERFPGLRILSGLEIGEPHLNPDAVAGILSAGPFDRVLGSLHCLPMAGGHTSPPVLLEQVKPGELVRRYLAEVPSVVAASDAFAVFAHIDYAIRFWPADVAPFEAADFEPEFRHALRALADSDRTLEVNTRLPLDPQIVGWWREEGGRTVSFGSDAHLPSALARGFREAAHMVEAHGFRPGREAHDFWTR</sequence>
<feature type="domain" description="PHP" evidence="9">
    <location>
        <begin position="10"/>
        <end position="222"/>
    </location>
</feature>
<reference evidence="10 11" key="1">
    <citation type="submission" date="2021-01" db="EMBL/GenBank/DDBJ databases">
        <title>Actinoplanes sp. nov. LDG1-01 isolated from lichen.</title>
        <authorList>
            <person name="Saeng-In P."/>
            <person name="Phongsopitanun W."/>
            <person name="Kanchanasin P."/>
            <person name="Yuki M."/>
            <person name="Kudo T."/>
            <person name="Ohkuma M."/>
            <person name="Tanasupawat S."/>
        </authorList>
    </citation>
    <scope>NUCLEOTIDE SEQUENCE [LARGE SCALE GENOMIC DNA]</scope>
    <source>
        <strain evidence="10 11">LDG1-01</strain>
    </source>
</reference>
<evidence type="ECO:0000256" key="6">
    <source>
        <dbReference type="ARBA" id="ARBA00023102"/>
    </source>
</evidence>
<dbReference type="SUPFAM" id="SSF89550">
    <property type="entry name" value="PHP domain-like"/>
    <property type="match status" value="1"/>
</dbReference>
<accession>A0ABS1VUT4</accession>
<dbReference type="PANTHER" id="PTHR21039:SF0">
    <property type="entry name" value="HISTIDINOL-PHOSPHATASE"/>
    <property type="match status" value="1"/>
</dbReference>
<comment type="caution">
    <text evidence="10">The sequence shown here is derived from an EMBL/GenBank/DDBJ whole genome shotgun (WGS) entry which is preliminary data.</text>
</comment>
<protein>
    <recommendedName>
        <fullName evidence="3 8">Histidinol-phosphatase</fullName>
        <shortName evidence="8">HolPase</shortName>
        <ecNumber evidence="3 8">3.1.3.15</ecNumber>
    </recommendedName>
</protein>
<dbReference type="Pfam" id="PF02811">
    <property type="entry name" value="PHP"/>
    <property type="match status" value="1"/>
</dbReference>
<name>A0ABS1VUT4_9ACTN</name>
<evidence type="ECO:0000256" key="1">
    <source>
        <dbReference type="ARBA" id="ARBA00004970"/>
    </source>
</evidence>
<keyword evidence="11" id="KW-1185">Reference proteome</keyword>
<keyword evidence="4 8" id="KW-0028">Amino-acid biosynthesis</keyword>
<dbReference type="EC" id="3.1.3.15" evidence="3 8"/>
<proteinExistence type="inferred from homology"/>
<dbReference type="PANTHER" id="PTHR21039">
    <property type="entry name" value="HISTIDINOL PHOSPHATASE-RELATED"/>
    <property type="match status" value="1"/>
</dbReference>
<organism evidence="10 11">
    <name type="scientific">Paractinoplanes lichenicola</name>
    <dbReference type="NCBI Taxonomy" id="2802976"/>
    <lineage>
        <taxon>Bacteria</taxon>
        <taxon>Bacillati</taxon>
        <taxon>Actinomycetota</taxon>
        <taxon>Actinomycetes</taxon>
        <taxon>Micromonosporales</taxon>
        <taxon>Micromonosporaceae</taxon>
        <taxon>Paractinoplanes</taxon>
    </lineage>
</organism>
<dbReference type="Proteomes" id="UP000598996">
    <property type="component" value="Unassembled WGS sequence"/>
</dbReference>
<evidence type="ECO:0000256" key="3">
    <source>
        <dbReference type="ARBA" id="ARBA00013085"/>
    </source>
</evidence>
<keyword evidence="5 8" id="KW-0378">Hydrolase</keyword>
<gene>
    <name evidence="10" type="ORF">JKJ07_28435</name>
</gene>
<evidence type="ECO:0000256" key="4">
    <source>
        <dbReference type="ARBA" id="ARBA00022605"/>
    </source>
</evidence>
<dbReference type="InterPro" id="IPR010140">
    <property type="entry name" value="Histidinol_P_phosphatase_HisJ"/>
</dbReference>
<evidence type="ECO:0000256" key="8">
    <source>
        <dbReference type="RuleBase" id="RU366003"/>
    </source>
</evidence>
<comment type="similarity">
    <text evidence="2 8">Belongs to the PHP hydrolase family. HisK subfamily.</text>
</comment>
<evidence type="ECO:0000313" key="11">
    <source>
        <dbReference type="Proteomes" id="UP000598996"/>
    </source>
</evidence>
<dbReference type="Gene3D" id="3.20.20.140">
    <property type="entry name" value="Metal-dependent hydrolases"/>
    <property type="match status" value="1"/>
</dbReference>
<comment type="catalytic activity">
    <reaction evidence="7 8">
        <text>L-histidinol phosphate + H2O = L-histidinol + phosphate</text>
        <dbReference type="Rhea" id="RHEA:14465"/>
        <dbReference type="ChEBI" id="CHEBI:15377"/>
        <dbReference type="ChEBI" id="CHEBI:43474"/>
        <dbReference type="ChEBI" id="CHEBI:57699"/>
        <dbReference type="ChEBI" id="CHEBI:57980"/>
        <dbReference type="EC" id="3.1.3.15"/>
    </reaction>
</comment>
<dbReference type="InterPro" id="IPR004013">
    <property type="entry name" value="PHP_dom"/>
</dbReference>
<evidence type="ECO:0000256" key="2">
    <source>
        <dbReference type="ARBA" id="ARBA00009152"/>
    </source>
</evidence>
<comment type="pathway">
    <text evidence="1 8">Amino-acid biosynthesis; L-histidine biosynthesis; L-histidine from 5-phospho-alpha-D-ribose 1-diphosphate: step 8/9.</text>
</comment>
<dbReference type="InterPro" id="IPR016195">
    <property type="entry name" value="Pol/histidinol_Pase-like"/>
</dbReference>
<evidence type="ECO:0000256" key="7">
    <source>
        <dbReference type="ARBA" id="ARBA00049158"/>
    </source>
</evidence>
<dbReference type="EMBL" id="JAENHO010000008">
    <property type="protein sequence ID" value="MBL7258242.1"/>
    <property type="molecule type" value="Genomic_DNA"/>
</dbReference>
<evidence type="ECO:0000313" key="10">
    <source>
        <dbReference type="EMBL" id="MBL7258242.1"/>
    </source>
</evidence>